<evidence type="ECO:0000313" key="1">
    <source>
        <dbReference type="EMBL" id="GAA0294439.1"/>
    </source>
</evidence>
<evidence type="ECO:0000313" key="2">
    <source>
        <dbReference type="Proteomes" id="UP001501867"/>
    </source>
</evidence>
<protein>
    <submittedName>
        <fullName evidence="1">Uncharacterized protein</fullName>
    </submittedName>
</protein>
<reference evidence="1 2" key="1">
    <citation type="journal article" date="2019" name="Int. J. Syst. Evol. Microbiol.">
        <title>The Global Catalogue of Microorganisms (GCM) 10K type strain sequencing project: providing services to taxonomists for standard genome sequencing and annotation.</title>
        <authorList>
            <consortium name="The Broad Institute Genomics Platform"/>
            <consortium name="The Broad Institute Genome Sequencing Center for Infectious Disease"/>
            <person name="Wu L."/>
            <person name="Ma J."/>
        </authorList>
    </citation>
    <scope>NUCLEOTIDE SEQUENCE [LARGE SCALE GENOMIC DNA]</scope>
    <source>
        <strain evidence="1 2">JCM 4505</strain>
    </source>
</reference>
<comment type="caution">
    <text evidence="1">The sequence shown here is derived from an EMBL/GenBank/DDBJ whole genome shotgun (WGS) entry which is preliminary data.</text>
</comment>
<accession>A0ABN0VF37</accession>
<keyword evidence="2" id="KW-1185">Reference proteome</keyword>
<name>A0ABN0VF37_9ACTN</name>
<proteinExistence type="predicted"/>
<dbReference type="RefSeq" id="WP_344160061.1">
    <property type="nucleotide sequence ID" value="NZ_BAAABV010000017.1"/>
</dbReference>
<dbReference type="EMBL" id="BAAABV010000017">
    <property type="protein sequence ID" value="GAA0294439.1"/>
    <property type="molecule type" value="Genomic_DNA"/>
</dbReference>
<organism evidence="1 2">
    <name type="scientific">Streptomyces polychromogenes</name>
    <dbReference type="NCBI Taxonomy" id="67342"/>
    <lineage>
        <taxon>Bacteria</taxon>
        <taxon>Bacillati</taxon>
        <taxon>Actinomycetota</taxon>
        <taxon>Actinomycetes</taxon>
        <taxon>Kitasatosporales</taxon>
        <taxon>Streptomycetaceae</taxon>
        <taxon>Streptomyces</taxon>
    </lineage>
</organism>
<sequence length="219" mass="23410">MDGPGELDEDGRDGLAARCGAMAAGPRRHTALLALWRLRAPLLMLGLDPAWGIHRTAAEAVFREMLTPGYDGPTADPVPFLTDIPEGEPEGVVAAVQLEVLAGLHAWPATREPYAEETERTVRLAREVSRSLDRIVEDVLWDHPAAHAHARYLATAPAGTGYHEARNRAVEDACHDLTAGLPPGAELAGTDAGREALARCEAFSAELVSTLAWCATLGR</sequence>
<gene>
    <name evidence="1" type="ORF">GCM10010302_36370</name>
</gene>
<dbReference type="Proteomes" id="UP001501867">
    <property type="component" value="Unassembled WGS sequence"/>
</dbReference>